<evidence type="ECO:0000313" key="2">
    <source>
        <dbReference type="Proteomes" id="UP000321570"/>
    </source>
</evidence>
<name>A0A564Z5H7_HYMDI</name>
<dbReference type="AlphaFoldDB" id="A0A564Z5H7"/>
<dbReference type="Proteomes" id="UP000321570">
    <property type="component" value="Unassembled WGS sequence"/>
</dbReference>
<reference evidence="1 2" key="1">
    <citation type="submission" date="2019-07" db="EMBL/GenBank/DDBJ databases">
        <authorList>
            <person name="Jastrzebski P J."/>
            <person name="Paukszto L."/>
            <person name="Jastrzebski P J."/>
        </authorList>
    </citation>
    <scope>NUCLEOTIDE SEQUENCE [LARGE SCALE GENOMIC DNA]</scope>
    <source>
        <strain evidence="1 2">WMS-il1</strain>
    </source>
</reference>
<accession>A0A564Z5H7</accession>
<organism evidence="1 2">
    <name type="scientific">Hymenolepis diminuta</name>
    <name type="common">Rat tapeworm</name>
    <dbReference type="NCBI Taxonomy" id="6216"/>
    <lineage>
        <taxon>Eukaryota</taxon>
        <taxon>Metazoa</taxon>
        <taxon>Spiralia</taxon>
        <taxon>Lophotrochozoa</taxon>
        <taxon>Platyhelminthes</taxon>
        <taxon>Cestoda</taxon>
        <taxon>Eucestoda</taxon>
        <taxon>Cyclophyllidea</taxon>
        <taxon>Hymenolepididae</taxon>
        <taxon>Hymenolepis</taxon>
    </lineage>
</organism>
<sequence length="87" mass="9960">MFVLRPKRSTVVDDKCKPPQKINLAKSVLTPNVVALNIGEAELHYRQDLKCSLTKTLWFQTDLSFAGPIQRTSYLIRQSWCTNSFCV</sequence>
<keyword evidence="2" id="KW-1185">Reference proteome</keyword>
<dbReference type="EMBL" id="CABIJS010000666">
    <property type="protein sequence ID" value="VUZ54682.1"/>
    <property type="molecule type" value="Genomic_DNA"/>
</dbReference>
<proteinExistence type="predicted"/>
<protein>
    <submittedName>
        <fullName evidence="1">Uncharacterized protein</fullName>
    </submittedName>
</protein>
<evidence type="ECO:0000313" key="1">
    <source>
        <dbReference type="EMBL" id="VUZ54682.1"/>
    </source>
</evidence>
<gene>
    <name evidence="1" type="ORF">WMSIL1_LOCUS12786</name>
</gene>